<dbReference type="GO" id="GO:0006508">
    <property type="term" value="P:proteolysis"/>
    <property type="evidence" value="ECO:0007669"/>
    <property type="project" value="InterPro"/>
</dbReference>
<dbReference type="Gene3D" id="3.20.20.140">
    <property type="entry name" value="Metal-dependent hydrolases"/>
    <property type="match status" value="1"/>
</dbReference>
<dbReference type="InterPro" id="IPR008257">
    <property type="entry name" value="Pept_M19"/>
</dbReference>
<reference evidence="1 2" key="1">
    <citation type="submission" date="2018-11" db="EMBL/GenBank/DDBJ databases">
        <title>Genome sequencing of Lachnoanaerobaculum sp. KCOM 2030 (= ChDC B114).</title>
        <authorList>
            <person name="Kook J.-K."/>
            <person name="Park S.-N."/>
            <person name="Lim Y.K."/>
        </authorList>
    </citation>
    <scope>NUCLEOTIDE SEQUENCE [LARGE SCALE GENOMIC DNA]</scope>
    <source>
        <strain evidence="1 2">KCOM 2030</strain>
    </source>
</reference>
<evidence type="ECO:0000313" key="1">
    <source>
        <dbReference type="EMBL" id="RRJ24245.1"/>
    </source>
</evidence>
<dbReference type="PANTHER" id="PTHR10443:SF12">
    <property type="entry name" value="DIPEPTIDASE"/>
    <property type="match status" value="1"/>
</dbReference>
<comment type="caution">
    <text evidence="1">The sequence shown here is derived from an EMBL/GenBank/DDBJ whole genome shotgun (WGS) entry which is preliminary data.</text>
</comment>
<gene>
    <name evidence="1" type="ORF">EHV10_13935</name>
</gene>
<accession>A0A3P3QT25</accession>
<protein>
    <submittedName>
        <fullName evidence="1">Membrane dipeptidase</fullName>
    </submittedName>
</protein>
<proteinExistence type="predicted"/>
<dbReference type="SUPFAM" id="SSF51556">
    <property type="entry name" value="Metallo-dependent hydrolases"/>
    <property type="match status" value="1"/>
</dbReference>
<keyword evidence="2" id="KW-1185">Reference proteome</keyword>
<dbReference type="PROSITE" id="PS51365">
    <property type="entry name" value="RENAL_DIPEPTIDASE_2"/>
    <property type="match status" value="1"/>
</dbReference>
<dbReference type="OrthoDB" id="9804920at2"/>
<sequence>MTVDLHCDTISEIYKNKGISLKENDLMIDINKLKKSDVLLQCFAMFTYLKEVDSPYKYVNELIDLYEDEIEKNSSDIAFAKSYSDIQKNKDSNKISAFLTIEEGEAIEGSIENLIHFYNRGVRMITLTWNFENCIGFGNKRIIENGECVGYIPDKENGLKPFGFEVVEKMEELGIIVDVSHLSDAGIYDIIDIAKKPFVASHSNARTICNHPRNLTNDMIKKMANKGCISGLNFYPEFLSKNFSNRERKAYIDDTIDMLKYMVNVGGSEFVALGSDYDGFSDVLEWKDAGGMGRLTDAMEREGFSASLIENITYKNALRIIKEVVK</sequence>
<evidence type="ECO:0000313" key="2">
    <source>
        <dbReference type="Proteomes" id="UP000272490"/>
    </source>
</evidence>
<dbReference type="EMBL" id="RRCO01000008">
    <property type="protein sequence ID" value="RRJ24245.1"/>
    <property type="molecule type" value="Genomic_DNA"/>
</dbReference>
<organism evidence="1 2">
    <name type="scientific">Lachnoanaerobaculum gingivalis</name>
    <dbReference type="NCBI Taxonomy" id="2490855"/>
    <lineage>
        <taxon>Bacteria</taxon>
        <taxon>Bacillati</taxon>
        <taxon>Bacillota</taxon>
        <taxon>Clostridia</taxon>
        <taxon>Lachnospirales</taxon>
        <taxon>Lachnospiraceae</taxon>
        <taxon>Lachnoanaerobaculum</taxon>
    </lineage>
</organism>
<dbReference type="PANTHER" id="PTHR10443">
    <property type="entry name" value="MICROSOMAL DIPEPTIDASE"/>
    <property type="match status" value="1"/>
</dbReference>
<dbReference type="RefSeq" id="WP_128675172.1">
    <property type="nucleotide sequence ID" value="NZ_RRCO01000008.1"/>
</dbReference>
<dbReference type="InterPro" id="IPR032466">
    <property type="entry name" value="Metal_Hydrolase"/>
</dbReference>
<dbReference type="CDD" id="cd01301">
    <property type="entry name" value="rDP_like"/>
    <property type="match status" value="1"/>
</dbReference>
<dbReference type="Pfam" id="PF01244">
    <property type="entry name" value="Peptidase_M19"/>
    <property type="match status" value="1"/>
</dbReference>
<dbReference type="Proteomes" id="UP000272490">
    <property type="component" value="Unassembled WGS sequence"/>
</dbReference>
<dbReference type="GO" id="GO:0070573">
    <property type="term" value="F:metallodipeptidase activity"/>
    <property type="evidence" value="ECO:0007669"/>
    <property type="project" value="InterPro"/>
</dbReference>
<dbReference type="AlphaFoldDB" id="A0A3P3QT25"/>
<name>A0A3P3QT25_9FIRM</name>